<dbReference type="OrthoDB" id="17560at2759"/>
<dbReference type="Pfam" id="PF01738">
    <property type="entry name" value="DLH"/>
    <property type="match status" value="1"/>
</dbReference>
<keyword evidence="3" id="KW-1185">Reference proteome</keyword>
<dbReference type="InterPro" id="IPR029058">
    <property type="entry name" value="AB_hydrolase_fold"/>
</dbReference>
<dbReference type="PANTHER" id="PTHR17630:SF105">
    <property type="entry name" value="DIENELACTONE HYDROLASE FAMILY PROTEIN (AFU_ORTHOLOGUE AFUA_4G08790)"/>
    <property type="match status" value="1"/>
</dbReference>
<feature type="domain" description="Dienelactone hydrolase" evidence="1">
    <location>
        <begin position="27"/>
        <end position="250"/>
    </location>
</feature>
<dbReference type="InterPro" id="IPR002925">
    <property type="entry name" value="Dienelactn_hydro"/>
</dbReference>
<dbReference type="SUPFAM" id="SSF53474">
    <property type="entry name" value="alpha/beta-Hydrolases"/>
    <property type="match status" value="1"/>
</dbReference>
<gene>
    <name evidence="2" type="ORF">POLS_LOCUS8244</name>
</gene>
<protein>
    <recommendedName>
        <fullName evidence="1">Dienelactone hydrolase domain-containing protein</fullName>
    </recommendedName>
</protein>
<reference evidence="2" key="1">
    <citation type="submission" date="2021-07" db="EMBL/GenBank/DDBJ databases">
        <authorList>
            <person name="Branca A.L. A."/>
        </authorList>
    </citation>
    <scope>NUCLEOTIDE SEQUENCE</scope>
</reference>
<name>A0A9W4I2I8_PENOL</name>
<dbReference type="PANTHER" id="PTHR17630">
    <property type="entry name" value="DIENELACTONE HYDROLASE"/>
    <property type="match status" value="1"/>
</dbReference>
<dbReference type="EMBL" id="CAJVOS010000060">
    <property type="protein sequence ID" value="CAG8227301.1"/>
    <property type="molecule type" value="Genomic_DNA"/>
</dbReference>
<accession>A0A9W4I2I8</accession>
<dbReference type="Proteomes" id="UP001153618">
    <property type="component" value="Unassembled WGS sequence"/>
</dbReference>
<evidence type="ECO:0000313" key="3">
    <source>
        <dbReference type="Proteomes" id="UP001153618"/>
    </source>
</evidence>
<proteinExistence type="predicted"/>
<dbReference type="GO" id="GO:0016787">
    <property type="term" value="F:hydrolase activity"/>
    <property type="evidence" value="ECO:0007669"/>
    <property type="project" value="InterPro"/>
</dbReference>
<organism evidence="2 3">
    <name type="scientific">Penicillium olsonii</name>
    <dbReference type="NCBI Taxonomy" id="99116"/>
    <lineage>
        <taxon>Eukaryota</taxon>
        <taxon>Fungi</taxon>
        <taxon>Dikarya</taxon>
        <taxon>Ascomycota</taxon>
        <taxon>Pezizomycotina</taxon>
        <taxon>Eurotiomycetes</taxon>
        <taxon>Eurotiomycetidae</taxon>
        <taxon>Eurotiales</taxon>
        <taxon>Aspergillaceae</taxon>
        <taxon>Penicillium</taxon>
    </lineage>
</organism>
<evidence type="ECO:0000259" key="1">
    <source>
        <dbReference type="Pfam" id="PF01738"/>
    </source>
</evidence>
<evidence type="ECO:0000313" key="2">
    <source>
        <dbReference type="EMBL" id="CAG8227301.1"/>
    </source>
</evidence>
<comment type="caution">
    <text evidence="2">The sequence shown here is derived from an EMBL/GenBank/DDBJ whole genome shotgun (WGS) entry which is preliminary data.</text>
</comment>
<sequence length="254" mass="28334">MSCPDCFSGHVHQGTPRGEVSTLYGLETYISQPTDTPHRGIIIIIPDAFGWEFVNNRILADDYAEKGRYLVYLPDFMKGITRYYLASVMAQIIPFKYHNSFESSWPIVRDFFASVREKEGSDLPLYAAGFCWGGKHVVNLGFGDDVASNGKSLMNAGFTGHPSFLEIPNEIEKINIPVSFALGDKDMVVKPPQTKQIQEVFRKEGKSEMGEVRVYEGAGHGFCVRADLVLSDATKQADEAESQALAWFERHPLA</sequence>
<dbReference type="AlphaFoldDB" id="A0A9W4I2I8"/>
<dbReference type="GO" id="GO:0072330">
    <property type="term" value="P:monocarboxylic acid biosynthetic process"/>
    <property type="evidence" value="ECO:0007669"/>
    <property type="project" value="UniProtKB-ARBA"/>
</dbReference>
<dbReference type="Gene3D" id="3.40.50.1820">
    <property type="entry name" value="alpha/beta hydrolase"/>
    <property type="match status" value="1"/>
</dbReference>
<dbReference type="GO" id="GO:0017000">
    <property type="term" value="P:antibiotic biosynthetic process"/>
    <property type="evidence" value="ECO:0007669"/>
    <property type="project" value="UniProtKB-ARBA"/>
</dbReference>